<dbReference type="AlphaFoldDB" id="A0A941ANR8"/>
<dbReference type="Pfam" id="PF00578">
    <property type="entry name" value="AhpC-TSA"/>
    <property type="match status" value="1"/>
</dbReference>
<feature type="domain" description="Thioredoxin" evidence="2">
    <location>
        <begin position="31"/>
        <end position="171"/>
    </location>
</feature>
<accession>A0A941ANR8</accession>
<dbReference type="RefSeq" id="WP_210596790.1">
    <property type="nucleotide sequence ID" value="NZ_JAGKSQ010000003.1"/>
</dbReference>
<gene>
    <name evidence="3" type="ORF">J7W16_08050</name>
</gene>
<dbReference type="InterPro" id="IPR050553">
    <property type="entry name" value="Thioredoxin_ResA/DsbE_sf"/>
</dbReference>
<evidence type="ECO:0000256" key="1">
    <source>
        <dbReference type="ARBA" id="ARBA00023157"/>
    </source>
</evidence>
<name>A0A941ANR8_9BACI</name>
<evidence type="ECO:0000313" key="4">
    <source>
        <dbReference type="Proteomes" id="UP000678228"/>
    </source>
</evidence>
<dbReference type="GO" id="GO:0016491">
    <property type="term" value="F:oxidoreductase activity"/>
    <property type="evidence" value="ECO:0007669"/>
    <property type="project" value="InterPro"/>
</dbReference>
<dbReference type="InterPro" id="IPR036249">
    <property type="entry name" value="Thioredoxin-like_sf"/>
</dbReference>
<dbReference type="PROSITE" id="PS51352">
    <property type="entry name" value="THIOREDOXIN_2"/>
    <property type="match status" value="1"/>
</dbReference>
<keyword evidence="4" id="KW-1185">Reference proteome</keyword>
<reference evidence="3" key="1">
    <citation type="submission" date="2021-03" db="EMBL/GenBank/DDBJ databases">
        <title>Bacillus suaedae sp. nov., isolated from Suaeda aralocaspica.</title>
        <authorList>
            <person name="Lei R.F.R."/>
        </authorList>
    </citation>
    <scope>NUCLEOTIDE SEQUENCE</scope>
    <source>
        <strain evidence="3">YZJH907-2</strain>
    </source>
</reference>
<dbReference type="Gene3D" id="3.40.30.10">
    <property type="entry name" value="Glutaredoxin"/>
    <property type="match status" value="1"/>
</dbReference>
<dbReference type="SUPFAM" id="SSF52833">
    <property type="entry name" value="Thioredoxin-like"/>
    <property type="match status" value="1"/>
</dbReference>
<organism evidence="3 4">
    <name type="scientific">Halalkalibacter suaedae</name>
    <dbReference type="NCBI Taxonomy" id="2822140"/>
    <lineage>
        <taxon>Bacteria</taxon>
        <taxon>Bacillati</taxon>
        <taxon>Bacillota</taxon>
        <taxon>Bacilli</taxon>
        <taxon>Bacillales</taxon>
        <taxon>Bacillaceae</taxon>
        <taxon>Halalkalibacter</taxon>
    </lineage>
</organism>
<evidence type="ECO:0000259" key="2">
    <source>
        <dbReference type="PROSITE" id="PS51352"/>
    </source>
</evidence>
<sequence>MQQKRTRIVLMIGIALALCVVFFVDRQEVGNERGMIAENFQLPMHEQSEGELYDYHGDVIVLNMWASWCEPCRDEMPALMKLQEDYGEQGLSVVTVNMQTTERTLKDGPAFIEEMNITLPVFFDEKGDVADRYKVAGMPMTYIISRDGTIQHVLPGEVTYEGIEELIKPLF</sequence>
<dbReference type="InterPro" id="IPR017937">
    <property type="entry name" value="Thioredoxin_CS"/>
</dbReference>
<dbReference type="InterPro" id="IPR013766">
    <property type="entry name" value="Thioredoxin_domain"/>
</dbReference>
<dbReference type="CDD" id="cd02966">
    <property type="entry name" value="TlpA_like_family"/>
    <property type="match status" value="1"/>
</dbReference>
<dbReference type="PROSITE" id="PS00194">
    <property type="entry name" value="THIOREDOXIN_1"/>
    <property type="match status" value="1"/>
</dbReference>
<evidence type="ECO:0000313" key="3">
    <source>
        <dbReference type="EMBL" id="MBP3951086.1"/>
    </source>
</evidence>
<dbReference type="GO" id="GO:0016209">
    <property type="term" value="F:antioxidant activity"/>
    <property type="evidence" value="ECO:0007669"/>
    <property type="project" value="InterPro"/>
</dbReference>
<dbReference type="EMBL" id="JAGKSQ010000003">
    <property type="protein sequence ID" value="MBP3951086.1"/>
    <property type="molecule type" value="Genomic_DNA"/>
</dbReference>
<protein>
    <submittedName>
        <fullName evidence="3">TlpA family protein disulfide reductase</fullName>
    </submittedName>
</protein>
<dbReference type="PANTHER" id="PTHR42852">
    <property type="entry name" value="THIOL:DISULFIDE INTERCHANGE PROTEIN DSBE"/>
    <property type="match status" value="1"/>
</dbReference>
<dbReference type="Proteomes" id="UP000678228">
    <property type="component" value="Unassembled WGS sequence"/>
</dbReference>
<comment type="caution">
    <text evidence="3">The sequence shown here is derived from an EMBL/GenBank/DDBJ whole genome shotgun (WGS) entry which is preliminary data.</text>
</comment>
<dbReference type="PANTHER" id="PTHR42852:SF13">
    <property type="entry name" value="PROTEIN DIPZ"/>
    <property type="match status" value="1"/>
</dbReference>
<proteinExistence type="predicted"/>
<dbReference type="InterPro" id="IPR000866">
    <property type="entry name" value="AhpC/TSA"/>
</dbReference>
<keyword evidence="1" id="KW-1015">Disulfide bond</keyword>